<proteinExistence type="predicted"/>
<protein>
    <recommendedName>
        <fullName evidence="2">Glycosyl transferase family 1 domain-containing protein</fullName>
    </recommendedName>
</protein>
<comment type="caution">
    <text evidence="1">The sequence shown here is derived from an EMBL/GenBank/DDBJ whole genome shotgun (WGS) entry which is preliminary data.</text>
</comment>
<sequence>MPPAEAMACGCVVVGFDGDAGGEFMRAPGSGFCMPVQNGDMLAMAKAVHHVMSMS</sequence>
<evidence type="ECO:0008006" key="2">
    <source>
        <dbReference type="Google" id="ProtNLM"/>
    </source>
</evidence>
<reference evidence="1" key="1">
    <citation type="journal article" date="2014" name="Front. Microbiol.">
        <title>High frequency of phylogenetically diverse reductive dehalogenase-homologous genes in deep subseafloor sedimentary metagenomes.</title>
        <authorList>
            <person name="Kawai M."/>
            <person name="Futagami T."/>
            <person name="Toyoda A."/>
            <person name="Takaki Y."/>
            <person name="Nishi S."/>
            <person name="Hori S."/>
            <person name="Arai W."/>
            <person name="Tsubouchi T."/>
            <person name="Morono Y."/>
            <person name="Uchiyama I."/>
            <person name="Ito T."/>
            <person name="Fujiyama A."/>
            <person name="Inagaki F."/>
            <person name="Takami H."/>
        </authorList>
    </citation>
    <scope>NUCLEOTIDE SEQUENCE</scope>
    <source>
        <strain evidence="1">Expedition CK06-06</strain>
    </source>
</reference>
<dbReference type="EMBL" id="BARS01057327">
    <property type="protein sequence ID" value="GAG50437.1"/>
    <property type="molecule type" value="Genomic_DNA"/>
</dbReference>
<dbReference type="Gene3D" id="3.40.50.2000">
    <property type="entry name" value="Glycogen Phosphorylase B"/>
    <property type="match status" value="1"/>
</dbReference>
<dbReference type="SUPFAM" id="SSF53756">
    <property type="entry name" value="UDP-Glycosyltransferase/glycogen phosphorylase"/>
    <property type="match status" value="1"/>
</dbReference>
<name>X0YUS1_9ZZZZ</name>
<gene>
    <name evidence="1" type="ORF">S01H1_84092</name>
</gene>
<organism evidence="1">
    <name type="scientific">marine sediment metagenome</name>
    <dbReference type="NCBI Taxonomy" id="412755"/>
    <lineage>
        <taxon>unclassified sequences</taxon>
        <taxon>metagenomes</taxon>
        <taxon>ecological metagenomes</taxon>
    </lineage>
</organism>
<dbReference type="AlphaFoldDB" id="X0YUS1"/>
<evidence type="ECO:0000313" key="1">
    <source>
        <dbReference type="EMBL" id="GAG50437.1"/>
    </source>
</evidence>
<accession>X0YUS1</accession>
<feature type="non-terminal residue" evidence="1">
    <location>
        <position position="55"/>
    </location>
</feature>